<dbReference type="InterPro" id="IPR036868">
    <property type="entry name" value="TusA-like_sf"/>
</dbReference>
<sequence>MPEIELNCQNLPCPQPVLRCKRCLDEQSPASLVVVVDNQAARENVTRFLSTQGYTVQVQAVSPDAGDSLWRLRGVKGDAPAVDPADDCEVCEVMTEEQLRRMGEKVVVFLTSDVIGAGDDALGAKLMQNFLATLPELGAELWRVVMLNGAVRLSAADSPALPHLKRLEAAGATVLVCGTCLDHFGLLEQKAVGQTTNMLDVVTSLQLATKIIRP</sequence>
<evidence type="ECO:0000313" key="2">
    <source>
        <dbReference type="EMBL" id="MBG3878705.1"/>
    </source>
</evidence>
<dbReference type="Proteomes" id="UP001194469">
    <property type="component" value="Unassembled WGS sequence"/>
</dbReference>
<organism evidence="2 3">
    <name type="scientific">Nitratidesulfovibrio oxamicus</name>
    <dbReference type="NCBI Taxonomy" id="32016"/>
    <lineage>
        <taxon>Bacteria</taxon>
        <taxon>Pseudomonadati</taxon>
        <taxon>Thermodesulfobacteriota</taxon>
        <taxon>Desulfovibrionia</taxon>
        <taxon>Desulfovibrionales</taxon>
        <taxon>Desulfovibrionaceae</taxon>
        <taxon>Nitratidesulfovibrio</taxon>
    </lineage>
</organism>
<proteinExistence type="predicted"/>
<reference evidence="2 3" key="1">
    <citation type="submission" date="2019-08" db="EMBL/GenBank/DDBJ databases">
        <authorList>
            <person name="Luo N."/>
        </authorList>
    </citation>
    <scope>NUCLEOTIDE SEQUENCE [LARGE SCALE GENOMIC DNA]</scope>
    <source>
        <strain evidence="2 3">NCIMB 9442</strain>
    </source>
</reference>
<evidence type="ECO:0000259" key="1">
    <source>
        <dbReference type="Pfam" id="PF01206"/>
    </source>
</evidence>
<dbReference type="NCBIfam" id="TIGR03527">
    <property type="entry name" value="selenium_YedF"/>
    <property type="match status" value="1"/>
</dbReference>
<dbReference type="SUPFAM" id="SSF75169">
    <property type="entry name" value="DsrEFH-like"/>
    <property type="match status" value="1"/>
</dbReference>
<dbReference type="Gene3D" id="3.30.110.40">
    <property type="entry name" value="TusA-like domain"/>
    <property type="match status" value="1"/>
</dbReference>
<dbReference type="SUPFAM" id="SSF64307">
    <property type="entry name" value="SirA-like"/>
    <property type="match status" value="1"/>
</dbReference>
<dbReference type="EMBL" id="VRYY01000687">
    <property type="protein sequence ID" value="MBG3878705.1"/>
    <property type="molecule type" value="Genomic_DNA"/>
</dbReference>
<name>A0ABS0J973_9BACT</name>
<keyword evidence="3" id="KW-1185">Reference proteome</keyword>
<dbReference type="InterPro" id="IPR019870">
    <property type="entry name" value="Se_metab_YedF"/>
</dbReference>
<protein>
    <submittedName>
        <fullName evidence="2">Sulfurtransferase-like selenium metabolism protein YedF</fullName>
    </submittedName>
</protein>
<dbReference type="InterPro" id="IPR027396">
    <property type="entry name" value="DsrEFH-like"/>
</dbReference>
<feature type="domain" description="UPF0033" evidence="1">
    <location>
        <begin position="4"/>
        <end position="57"/>
    </location>
</feature>
<dbReference type="RefSeq" id="WP_196610556.1">
    <property type="nucleotide sequence ID" value="NZ_VRYY01000687.1"/>
</dbReference>
<evidence type="ECO:0000313" key="3">
    <source>
        <dbReference type="Proteomes" id="UP001194469"/>
    </source>
</evidence>
<gene>
    <name evidence="2" type="primary">yedF</name>
    <name evidence="2" type="ORF">FVW20_17265</name>
</gene>
<comment type="caution">
    <text evidence="2">The sequence shown here is derived from an EMBL/GenBank/DDBJ whole genome shotgun (WGS) entry which is preliminary data.</text>
</comment>
<accession>A0ABS0J973</accession>
<dbReference type="CDD" id="cd03421">
    <property type="entry name" value="SirA_like_N"/>
    <property type="match status" value="1"/>
</dbReference>
<dbReference type="InterPro" id="IPR001455">
    <property type="entry name" value="TusA-like"/>
</dbReference>
<dbReference type="Pfam" id="PF01206">
    <property type="entry name" value="TusA"/>
    <property type="match status" value="1"/>
</dbReference>